<proteinExistence type="predicted"/>
<reference evidence="2 3" key="1">
    <citation type="submission" date="2020-03" db="EMBL/GenBank/DDBJ databases">
        <title>Draft Genome Sequence of Cudoniella acicularis.</title>
        <authorList>
            <person name="Buettner E."/>
            <person name="Kellner H."/>
        </authorList>
    </citation>
    <scope>NUCLEOTIDE SEQUENCE [LARGE SCALE GENOMIC DNA]</scope>
    <source>
        <strain evidence="2 3">DSM 108380</strain>
    </source>
</reference>
<dbReference type="Pfam" id="PF06985">
    <property type="entry name" value="HET"/>
    <property type="match status" value="1"/>
</dbReference>
<dbReference type="PANTHER" id="PTHR33112">
    <property type="entry name" value="DOMAIN PROTEIN, PUTATIVE-RELATED"/>
    <property type="match status" value="1"/>
</dbReference>
<accession>A0A8H4RPY4</accession>
<dbReference type="PANTHER" id="PTHR33112:SF16">
    <property type="entry name" value="HETEROKARYON INCOMPATIBILITY DOMAIN-CONTAINING PROTEIN"/>
    <property type="match status" value="1"/>
</dbReference>
<evidence type="ECO:0000259" key="1">
    <source>
        <dbReference type="Pfam" id="PF06985"/>
    </source>
</evidence>
<dbReference type="AlphaFoldDB" id="A0A8H4RPY4"/>
<protein>
    <recommendedName>
        <fullName evidence="1">Heterokaryon incompatibility domain-containing protein</fullName>
    </recommendedName>
</protein>
<comment type="caution">
    <text evidence="2">The sequence shown here is derived from an EMBL/GenBank/DDBJ whole genome shotgun (WGS) entry which is preliminary data.</text>
</comment>
<evidence type="ECO:0000313" key="3">
    <source>
        <dbReference type="Proteomes" id="UP000566819"/>
    </source>
</evidence>
<dbReference type="EMBL" id="JAAMPI010000222">
    <property type="protein sequence ID" value="KAF4633919.1"/>
    <property type="molecule type" value="Genomic_DNA"/>
</dbReference>
<keyword evidence="3" id="KW-1185">Reference proteome</keyword>
<sequence length="694" mass="78271">MAIENDANFVCPVCFNLDFGRLPEIDPPCTLDEYRISTPFSEIKASAESSDCLACGIICSGLENMREQWEGSEFLRDSTLLIMHLRHGYNLRITLANVGYEGVLDFYTLSHEDNGSIPAFGISRAVASKPDLRICLALAAKWMKKCNEGHILCSRPVDSRLPTRIIDVGLDEESDTVYLKETRDSDRDPYMSLSHCWGKEQIITTTTNTLQGRKAGIKISELPRTFRHAIRITRGLGIRYLWIDSLCIIQDDRKDWEIESAKMADVYMGSQLNLAATHSSNGKGGCFAERWSLDTLGQFELNVGKDAIIEPDDNEEGNYKIFVRNALHVAHDHFTRTMDYAHTMESASPLLTRGWVFQERLLSLRTLHFHAEELIWECASGISCECSRLEDYQWGDPDGLLQQRSADQLKMMYTSISSSTATESQILDIWLEIVTEYCTLKLTKQMDRLPAISGLASRVARRLSGEYLQNKHPSFRDAHASAPSWSWASVWNHSDDVSNITYGLVSVRGFVVDPRCKVQGFHRPRSLTNSFGICGDVWLKIRAPLVQATFFVTESAMDSAAADWAHENNLSQYMRKTVIRNNIEFDQESVIFSGDCFDTEGRLTDISHGDSVFCLLLGHFKHSEKDLMSQYPPQYLTRAEKLKSEDLSSQIAAAYALVLVKADGGSAYRRAGLLVHRRGSGWWEGADIRDITLI</sequence>
<gene>
    <name evidence="2" type="ORF">G7Y89_g4193</name>
</gene>
<name>A0A8H4RPY4_9HELO</name>
<dbReference type="Proteomes" id="UP000566819">
    <property type="component" value="Unassembled WGS sequence"/>
</dbReference>
<organism evidence="2 3">
    <name type="scientific">Cudoniella acicularis</name>
    <dbReference type="NCBI Taxonomy" id="354080"/>
    <lineage>
        <taxon>Eukaryota</taxon>
        <taxon>Fungi</taxon>
        <taxon>Dikarya</taxon>
        <taxon>Ascomycota</taxon>
        <taxon>Pezizomycotina</taxon>
        <taxon>Leotiomycetes</taxon>
        <taxon>Helotiales</taxon>
        <taxon>Tricladiaceae</taxon>
        <taxon>Cudoniella</taxon>
    </lineage>
</organism>
<dbReference type="OrthoDB" id="3486565at2759"/>
<dbReference type="InterPro" id="IPR010730">
    <property type="entry name" value="HET"/>
</dbReference>
<evidence type="ECO:0000313" key="2">
    <source>
        <dbReference type="EMBL" id="KAF4633919.1"/>
    </source>
</evidence>
<feature type="domain" description="Heterokaryon incompatibility" evidence="1">
    <location>
        <begin position="190"/>
        <end position="359"/>
    </location>
</feature>